<keyword evidence="1" id="KW-0812">Transmembrane</keyword>
<name>A0A894KH66_9RHAB</name>
<proteinExistence type="predicted"/>
<organism evidence="2">
    <name type="scientific">Stang virus</name>
    <dbReference type="NCBI Taxonomy" id="2800943"/>
    <lineage>
        <taxon>Viruses</taxon>
        <taxon>Riboviria</taxon>
        <taxon>Orthornavirae</taxon>
        <taxon>Negarnaviricota</taxon>
        <taxon>Haploviricotina</taxon>
        <taxon>Monjiviricetes</taxon>
        <taxon>Mononegavirales</taxon>
        <taxon>Rhabdoviridae</taxon>
        <taxon>Deltarhabdovirinae</taxon>
        <taxon>Stangrhavirus</taxon>
        <taxon>Stangrhavirus stang</taxon>
    </lineage>
</organism>
<keyword evidence="1" id="KW-0472">Membrane</keyword>
<sequence length="621" mass="69521">MQARTNNMLPFAVLCLCLNSGAALHHCSEHIQPAVAEKIISSLSTHHQKINTGFMDDNDPQGLYPLKIKKPPPCGSYSHDVGDLDRFYKTAIQVYRHDPTVTPHVVVVLTAVRVRTTCQAHWIGRNELSIVDESVSLFPRLPQGEWEVFHYQVLNSISSYKLGHDALELLGQNLYSCPWLINPGEKTLYLVRVQVKLAAWSPTGYMVAPYYLKSCRLNSDPKFCDISVHSRVYWDKASRSDAPLIPGIIIGGMLETSQPSVSNALCPGVSRFINLKNTFQLSFQVLDIRDWRPETVIGGEPVFISDEGVFFAFLDHDGSSILSFICPAWKNTGGDRERRSIKGVRKHDFSSGFPSDLQTATLEEEISWVRAETEGQLGGLFNRTVKELIDIHFQSCQHQNLMTEIAIGMIALDPRPYLLIKLGHPLFKIQQVGRERYFRSARPVTDITWNFQGVNNQNIPVNFTISGQRRSGFFVCGLGYITQSPVLATSGTDECFLLLHILGGLNLCTGILTPSVVDGSTTTESWIPRIDAPSFSMSDLSYKNHLEEEWFTSTDPKALLQSMGHSFLHENPKYFTLSDYTQLIDTALYWGPIIIGVLLCLKFLGWACGGETSTALRSRVL</sequence>
<protein>
    <submittedName>
        <fullName evidence="2">Putative glycoprotein</fullName>
    </submittedName>
</protein>
<reference evidence="2" key="1">
    <citation type="journal article" date="2020" name="bioRxiv">
        <title>Single mosquito metatranscriptomics identifies vectors, emerging pathogens and reservoirs in one assay.</title>
        <authorList>
            <person name="Batson J."/>
            <person name="Dudas G."/>
            <person name="Haas-Stapleton E."/>
            <person name="Kistler A.L."/>
            <person name="Li L.M."/>
            <person name="Logan P."/>
            <person name="Ratnasiri K."/>
            <person name="Retallack H."/>
        </authorList>
    </citation>
    <scope>NUCLEOTIDE SEQUENCE</scope>
    <source>
        <strain evidence="2">CMS002_047a_WVAL</strain>
    </source>
</reference>
<evidence type="ECO:0000256" key="1">
    <source>
        <dbReference type="SAM" id="Phobius"/>
    </source>
</evidence>
<evidence type="ECO:0000313" key="2">
    <source>
        <dbReference type="EMBL" id="QRW41828.1"/>
    </source>
</evidence>
<accession>A0A894KH66</accession>
<keyword evidence="1" id="KW-1133">Transmembrane helix</keyword>
<dbReference type="EMBL" id="MW434774">
    <property type="protein sequence ID" value="QRW41828.1"/>
    <property type="molecule type" value="Genomic_RNA"/>
</dbReference>
<feature type="transmembrane region" description="Helical" evidence="1">
    <location>
        <begin position="587"/>
        <end position="609"/>
    </location>
</feature>